<accession>A0A149PEJ9</accession>
<organism evidence="4 5">
    <name type="scientific">Paraburkholderia monticola</name>
    <dbReference type="NCBI Taxonomy" id="1399968"/>
    <lineage>
        <taxon>Bacteria</taxon>
        <taxon>Pseudomonadati</taxon>
        <taxon>Pseudomonadota</taxon>
        <taxon>Betaproteobacteria</taxon>
        <taxon>Burkholderiales</taxon>
        <taxon>Burkholderiaceae</taxon>
        <taxon>Paraburkholderia</taxon>
    </lineage>
</organism>
<feature type="transmembrane region" description="Helical" evidence="1">
    <location>
        <begin position="58"/>
        <end position="76"/>
    </location>
</feature>
<feature type="transmembrane region" description="Helical" evidence="1">
    <location>
        <begin position="110"/>
        <end position="128"/>
    </location>
</feature>
<dbReference type="InterPro" id="IPR001633">
    <property type="entry name" value="EAL_dom"/>
</dbReference>
<proteinExistence type="predicted"/>
<feature type="domain" description="GGDEF" evidence="3">
    <location>
        <begin position="228"/>
        <end position="355"/>
    </location>
</feature>
<sequence>MSAIPTQHPPEPSLRERFHQRSLEHQRPLSIVTMAFTVVTFLCMVAARELVGIPAVPLGYRMLCALVLALLVLAIPSTKSTALFGAIGVVYELVLIGGLVLNASGVAHPLAWLLPALVVIPICAAPLWLTPVHFFTGNALFYAVAIALLLGETHPREVDAAVWTWVIAIGAPTAAVFHFGFYRFRRNHYLLESQLAQLAATDPLTGLQNRRAFVKHAEARLAALAPGARLSAIFLDIDSFKSLNDRYGHAVGDHALFEVAQVLKDEVALYHSVSRLGGEEFAVLLDDELSRALQLAERMRVGITAIERPDGHLTASFGVAEHRRGESFMALLDRADEALLRAKHLGRNRVCAERAPPFDALQPPFEAVFAPRAAGTEAGASRYRWEDFYLISHFQPLYSLSHQKQVGFEALLRGEQDDGTLVPPVVMFAPKPTSDEGALDRASHAVHLGNARRALPGDAWLFLNILPATFVADGYADQLTKIVRAAGLEPERVILEILESHGGSVDEMSRAAARYRQHGFLIAVDDFGAGQSNLDRLLRIRPDLVKLDGELIRATTHGTQQPILPKLVSLLHQAGMLVVVEGVETAEELILAVESNVDFAQGYLLGRPASEIAPPESVHRQIDDAFDVIAQGRAHQHALFESEVEPYRRELRRAADGLRAGAVMDDAFALLATFERCISCFILDDTGRQIGHEVPGPSWSKDAASLQPVANPRDARWDHRPYFRNAVLLPGEAITSNPYLSLASGRPCIAVTVAVQLASGRCVVGVELDWSARGLPWPAGE</sequence>
<keyword evidence="1" id="KW-0812">Transmembrane</keyword>
<dbReference type="InterPro" id="IPR000160">
    <property type="entry name" value="GGDEF_dom"/>
</dbReference>
<keyword evidence="5" id="KW-1185">Reference proteome</keyword>
<dbReference type="CDD" id="cd01948">
    <property type="entry name" value="EAL"/>
    <property type="match status" value="1"/>
</dbReference>
<dbReference type="Gene3D" id="3.20.20.450">
    <property type="entry name" value="EAL domain"/>
    <property type="match status" value="1"/>
</dbReference>
<dbReference type="OrthoDB" id="9813903at2"/>
<dbReference type="EMBL" id="LRBG01000038">
    <property type="protein sequence ID" value="KXU83463.1"/>
    <property type="molecule type" value="Genomic_DNA"/>
</dbReference>
<dbReference type="PROSITE" id="PS50887">
    <property type="entry name" value="GGDEF"/>
    <property type="match status" value="1"/>
</dbReference>
<dbReference type="SUPFAM" id="SSF103190">
    <property type="entry name" value="Sensory domain-like"/>
    <property type="match status" value="1"/>
</dbReference>
<feature type="transmembrane region" description="Helical" evidence="1">
    <location>
        <begin position="162"/>
        <end position="182"/>
    </location>
</feature>
<dbReference type="InterPro" id="IPR035919">
    <property type="entry name" value="EAL_sf"/>
</dbReference>
<evidence type="ECO:0000256" key="1">
    <source>
        <dbReference type="SAM" id="Phobius"/>
    </source>
</evidence>
<dbReference type="PANTHER" id="PTHR33121">
    <property type="entry name" value="CYCLIC DI-GMP PHOSPHODIESTERASE PDEF"/>
    <property type="match status" value="1"/>
</dbReference>
<dbReference type="Pfam" id="PF00563">
    <property type="entry name" value="EAL"/>
    <property type="match status" value="1"/>
</dbReference>
<dbReference type="SUPFAM" id="SSF55073">
    <property type="entry name" value="Nucleotide cyclase"/>
    <property type="match status" value="1"/>
</dbReference>
<keyword evidence="1" id="KW-0472">Membrane</keyword>
<dbReference type="STRING" id="1399968.CI15_30770"/>
<dbReference type="Gene3D" id="3.30.450.20">
    <property type="entry name" value="PAS domain"/>
    <property type="match status" value="1"/>
</dbReference>
<reference evidence="4 5" key="1">
    <citation type="journal article" date="2015" name="Int. J. Syst. Evol. Microbiol.">
        <title>Burkholderia monticola sp. nov., isolated from mountain soil.</title>
        <authorList>
            <person name="Baek I."/>
            <person name="Seo B."/>
            <person name="Lee I."/>
            <person name="Yi H."/>
            <person name="Chun J."/>
        </authorList>
    </citation>
    <scope>NUCLEOTIDE SEQUENCE [LARGE SCALE GENOMIC DNA]</scope>
    <source>
        <strain evidence="4 5">JC2948</strain>
    </source>
</reference>
<dbReference type="FunFam" id="3.30.70.270:FF:000001">
    <property type="entry name" value="Diguanylate cyclase domain protein"/>
    <property type="match status" value="1"/>
</dbReference>
<dbReference type="RefSeq" id="WP_062135999.1">
    <property type="nucleotide sequence ID" value="NZ_LRBG01000038.1"/>
</dbReference>
<dbReference type="Gene3D" id="3.30.70.270">
    <property type="match status" value="1"/>
</dbReference>
<dbReference type="PANTHER" id="PTHR33121:SF82">
    <property type="entry name" value="SIGNAL TRANSDUCTION PROTEIN CONTAINING A EAL DOMAIN"/>
    <property type="match status" value="1"/>
</dbReference>
<dbReference type="SMART" id="SM00267">
    <property type="entry name" value="GGDEF"/>
    <property type="match status" value="1"/>
</dbReference>
<dbReference type="NCBIfam" id="TIGR00254">
    <property type="entry name" value="GGDEF"/>
    <property type="match status" value="1"/>
</dbReference>
<dbReference type="InterPro" id="IPR050706">
    <property type="entry name" value="Cyclic-di-GMP_PDE-like"/>
</dbReference>
<evidence type="ECO:0000259" key="3">
    <source>
        <dbReference type="PROSITE" id="PS50887"/>
    </source>
</evidence>
<dbReference type="InterPro" id="IPR029151">
    <property type="entry name" value="Sensor-like_sf"/>
</dbReference>
<comment type="caution">
    <text evidence="4">The sequence shown here is derived from an EMBL/GenBank/DDBJ whole genome shotgun (WGS) entry which is preliminary data.</text>
</comment>
<evidence type="ECO:0000259" key="2">
    <source>
        <dbReference type="PROSITE" id="PS50883"/>
    </source>
</evidence>
<dbReference type="InterPro" id="IPR043128">
    <property type="entry name" value="Rev_trsase/Diguanyl_cyclase"/>
</dbReference>
<dbReference type="PROSITE" id="PS50883">
    <property type="entry name" value="EAL"/>
    <property type="match status" value="1"/>
</dbReference>
<gene>
    <name evidence="4" type="ORF">CI15_30770</name>
</gene>
<feature type="domain" description="EAL" evidence="2">
    <location>
        <begin position="371"/>
        <end position="622"/>
    </location>
</feature>
<dbReference type="Pfam" id="PF00990">
    <property type="entry name" value="GGDEF"/>
    <property type="match status" value="1"/>
</dbReference>
<feature type="transmembrane region" description="Helical" evidence="1">
    <location>
        <begin position="134"/>
        <end position="150"/>
    </location>
</feature>
<dbReference type="GO" id="GO:0071111">
    <property type="term" value="F:cyclic-guanylate-specific phosphodiesterase activity"/>
    <property type="evidence" value="ECO:0007669"/>
    <property type="project" value="InterPro"/>
</dbReference>
<name>A0A149PEJ9_9BURK</name>
<protein>
    <submittedName>
        <fullName evidence="4">Diguanylate phosphodiesterase</fullName>
    </submittedName>
</protein>
<dbReference type="Proteomes" id="UP000075613">
    <property type="component" value="Unassembled WGS sequence"/>
</dbReference>
<dbReference type="SMART" id="SM00052">
    <property type="entry name" value="EAL"/>
    <property type="match status" value="1"/>
</dbReference>
<feature type="transmembrane region" description="Helical" evidence="1">
    <location>
        <begin position="28"/>
        <end position="46"/>
    </location>
</feature>
<dbReference type="AlphaFoldDB" id="A0A149PEJ9"/>
<dbReference type="InterPro" id="IPR029787">
    <property type="entry name" value="Nucleotide_cyclase"/>
</dbReference>
<feature type="transmembrane region" description="Helical" evidence="1">
    <location>
        <begin position="82"/>
        <end position="103"/>
    </location>
</feature>
<evidence type="ECO:0000313" key="5">
    <source>
        <dbReference type="Proteomes" id="UP000075613"/>
    </source>
</evidence>
<dbReference type="CDD" id="cd01949">
    <property type="entry name" value="GGDEF"/>
    <property type="match status" value="1"/>
</dbReference>
<dbReference type="SUPFAM" id="SSF141868">
    <property type="entry name" value="EAL domain-like"/>
    <property type="match status" value="1"/>
</dbReference>
<keyword evidence="1" id="KW-1133">Transmembrane helix</keyword>
<evidence type="ECO:0000313" key="4">
    <source>
        <dbReference type="EMBL" id="KXU83463.1"/>
    </source>
</evidence>